<feature type="compositionally biased region" description="Polar residues" evidence="1">
    <location>
        <begin position="173"/>
        <end position="193"/>
    </location>
</feature>
<feature type="region of interest" description="Disordered" evidence="1">
    <location>
        <begin position="76"/>
        <end position="195"/>
    </location>
</feature>
<sequence>MAEEHMKKIIQNWKLDCRRQSRKTNATRTRRKRVSYAVDGATSSDEERDRTFSLTYNNNRGSYSLRQKIVQKIANDSNSEESFSQPSASNLNGTMNGHIRVLRPVRRPEEEEANEMPISPIPVQNDCGSDLNSTSSSSNENNSVSQDNESEEVSVDVVNNQKISQKRIKSSSDTEYSQCSQPSNSLSNTFQRTSRPRRVIKRRCYAPASESDSSCNEGKKKVVRPRRTIKKCQYRESIESSDNNSVDDDKPKISISSRGRIRKITARARAFLRD</sequence>
<proteinExistence type="predicted"/>
<dbReference type="EMBL" id="ACPB03006512">
    <property type="status" value="NOT_ANNOTATED_CDS"/>
    <property type="molecule type" value="Genomic_DNA"/>
</dbReference>
<evidence type="ECO:0000256" key="1">
    <source>
        <dbReference type="SAM" id="MobiDB-lite"/>
    </source>
</evidence>
<dbReference type="EnsemblMetazoa" id="RPRC002108-RA">
    <property type="protein sequence ID" value="RPRC002108-PA"/>
    <property type="gene ID" value="RPRC002108"/>
</dbReference>
<feature type="region of interest" description="Disordered" evidence="1">
    <location>
        <begin position="21"/>
        <end position="48"/>
    </location>
</feature>
<dbReference type="InParanoid" id="T1HDI8"/>
<feature type="compositionally biased region" description="Polar residues" evidence="1">
    <location>
        <begin position="76"/>
        <end position="95"/>
    </location>
</feature>
<evidence type="ECO:0000313" key="3">
    <source>
        <dbReference type="Proteomes" id="UP000015103"/>
    </source>
</evidence>
<dbReference type="Proteomes" id="UP000015103">
    <property type="component" value="Unassembled WGS sequence"/>
</dbReference>
<name>T1HDI8_RHOPR</name>
<feature type="compositionally biased region" description="Low complexity" evidence="1">
    <location>
        <begin position="129"/>
        <end position="147"/>
    </location>
</feature>
<dbReference type="HOGENOM" id="CLU_1016758_0_0_1"/>
<keyword evidence="3" id="KW-1185">Reference proteome</keyword>
<feature type="region of interest" description="Disordered" evidence="1">
    <location>
        <begin position="235"/>
        <end position="254"/>
    </location>
</feature>
<protein>
    <submittedName>
        <fullName evidence="2">Uncharacterized protein</fullName>
    </submittedName>
</protein>
<organism evidence="2 3">
    <name type="scientific">Rhodnius prolixus</name>
    <name type="common">Triatomid bug</name>
    <dbReference type="NCBI Taxonomy" id="13249"/>
    <lineage>
        <taxon>Eukaryota</taxon>
        <taxon>Metazoa</taxon>
        <taxon>Ecdysozoa</taxon>
        <taxon>Arthropoda</taxon>
        <taxon>Hexapoda</taxon>
        <taxon>Insecta</taxon>
        <taxon>Pterygota</taxon>
        <taxon>Neoptera</taxon>
        <taxon>Paraneoptera</taxon>
        <taxon>Hemiptera</taxon>
        <taxon>Heteroptera</taxon>
        <taxon>Panheteroptera</taxon>
        <taxon>Cimicomorpha</taxon>
        <taxon>Reduviidae</taxon>
        <taxon>Triatominae</taxon>
        <taxon>Rhodnius</taxon>
    </lineage>
</organism>
<dbReference type="VEuPathDB" id="VectorBase:RPRC002108"/>
<accession>T1HDI8</accession>
<dbReference type="AlphaFoldDB" id="T1HDI8"/>
<reference evidence="2" key="1">
    <citation type="submission" date="2015-05" db="UniProtKB">
        <authorList>
            <consortium name="EnsemblMetazoa"/>
        </authorList>
    </citation>
    <scope>IDENTIFICATION</scope>
</reference>
<evidence type="ECO:0000313" key="2">
    <source>
        <dbReference type="EnsemblMetazoa" id="RPRC002108-PA"/>
    </source>
</evidence>